<dbReference type="PROSITE" id="PS00246">
    <property type="entry name" value="WNT1"/>
    <property type="match status" value="1"/>
</dbReference>
<evidence type="ECO:0000313" key="12">
    <source>
        <dbReference type="Ensembl" id="ENSCRFP00000018656.1"/>
    </source>
</evidence>
<dbReference type="GO" id="GO:0030182">
    <property type="term" value="P:neuron differentiation"/>
    <property type="evidence" value="ECO:0007669"/>
    <property type="project" value="TreeGrafter"/>
</dbReference>
<evidence type="ECO:0000256" key="3">
    <source>
        <dbReference type="ARBA" id="ARBA00022473"/>
    </source>
</evidence>
<dbReference type="GO" id="GO:0005109">
    <property type="term" value="F:frizzled binding"/>
    <property type="evidence" value="ECO:0007669"/>
    <property type="project" value="TreeGrafter"/>
</dbReference>
<evidence type="ECO:0000256" key="7">
    <source>
        <dbReference type="ARBA" id="ARBA00022729"/>
    </source>
</evidence>
<dbReference type="InterPro" id="IPR009140">
    <property type="entry name" value="Wnt2"/>
</dbReference>
<dbReference type="InterPro" id="IPR018161">
    <property type="entry name" value="Wnt_CS"/>
</dbReference>
<keyword evidence="9" id="KW-0325">Glycoprotein</keyword>
<evidence type="ECO:0000256" key="9">
    <source>
        <dbReference type="ARBA" id="ARBA00023180"/>
    </source>
</evidence>
<keyword evidence="13" id="KW-1185">Reference proteome</keyword>
<sequence>RGAGEALLLAAAPPRPVRARGSARAPGAALPLPSRRYMGAVGSSRVMCDNVPGLVSRQRQLCRRHPEAMLSIGRGVAAWTAECQHQFRRHRWDCNALERGQRLLGRSLNLKCESAFVHAISSAGVVFAITRACSQGELKSCSCDPKKKGSSKDSRGHFDWGGCSDNIDYGIKFATAFVDAKERKGKDARALMNLHNNRAGRKVGECKCHGVSGSCTLRTCWLAMADFRKTGDYLWKKYNGAIQVVMNQDGTGFTVANKKFKKPTKNDLVYFESSPDYCIRDRDVGSLGTAGRVCNQTSRGMDSCEVMCCGRGYDTSRVSRMTKCECKFHWCCAVRCQDCLEVVDVHTCKAPKSAAWIART</sequence>
<keyword evidence="4" id="KW-0964">Secreted</keyword>
<dbReference type="Proteomes" id="UP000694396">
    <property type="component" value="Unplaced"/>
</dbReference>
<comment type="function">
    <text evidence="11">Ligand for members of the frizzled family of seven transmembrane receptors.</text>
</comment>
<dbReference type="Ensembl" id="ENSCRFT00000019279.1">
    <property type="protein sequence ID" value="ENSCRFP00000018656.1"/>
    <property type="gene ID" value="ENSCRFG00000014059.1"/>
</dbReference>
<dbReference type="GO" id="GO:0048513">
    <property type="term" value="P:animal organ development"/>
    <property type="evidence" value="ECO:0007669"/>
    <property type="project" value="UniProtKB-ARBA"/>
</dbReference>
<evidence type="ECO:0000256" key="10">
    <source>
        <dbReference type="ARBA" id="ARBA00023288"/>
    </source>
</evidence>
<keyword evidence="7" id="KW-0732">Signal</keyword>
<dbReference type="GO" id="GO:0045165">
    <property type="term" value="P:cell fate commitment"/>
    <property type="evidence" value="ECO:0007669"/>
    <property type="project" value="TreeGrafter"/>
</dbReference>
<keyword evidence="5" id="KW-0272">Extracellular matrix</keyword>
<keyword evidence="3 11" id="KW-0217">Developmental protein</keyword>
<evidence type="ECO:0000256" key="11">
    <source>
        <dbReference type="RuleBase" id="RU003500"/>
    </source>
</evidence>
<evidence type="ECO:0000313" key="13">
    <source>
        <dbReference type="Proteomes" id="UP000694396"/>
    </source>
</evidence>
<dbReference type="FunFam" id="3.30.2460.20:FF:000001">
    <property type="entry name" value="Wnt homolog"/>
    <property type="match status" value="1"/>
</dbReference>
<evidence type="ECO:0000256" key="5">
    <source>
        <dbReference type="ARBA" id="ARBA00022530"/>
    </source>
</evidence>
<evidence type="ECO:0000256" key="1">
    <source>
        <dbReference type="ARBA" id="ARBA00004498"/>
    </source>
</evidence>
<dbReference type="PANTHER" id="PTHR12027:SF86">
    <property type="entry name" value="PROTEIN WNT-2"/>
    <property type="match status" value="1"/>
</dbReference>
<comment type="similarity">
    <text evidence="2 11">Belongs to the Wnt family.</text>
</comment>
<dbReference type="GO" id="GO:0060070">
    <property type="term" value="P:canonical Wnt signaling pathway"/>
    <property type="evidence" value="ECO:0007669"/>
    <property type="project" value="TreeGrafter"/>
</dbReference>
<dbReference type="PANTHER" id="PTHR12027">
    <property type="entry name" value="WNT RELATED"/>
    <property type="match status" value="1"/>
</dbReference>
<accession>A0A8C3XG89</accession>
<dbReference type="GO" id="GO:0005125">
    <property type="term" value="F:cytokine activity"/>
    <property type="evidence" value="ECO:0007669"/>
    <property type="project" value="TreeGrafter"/>
</dbReference>
<dbReference type="SMART" id="SM00097">
    <property type="entry name" value="WNT1"/>
    <property type="match status" value="1"/>
</dbReference>
<evidence type="ECO:0000256" key="6">
    <source>
        <dbReference type="ARBA" id="ARBA00022687"/>
    </source>
</evidence>
<evidence type="ECO:0000256" key="4">
    <source>
        <dbReference type="ARBA" id="ARBA00022525"/>
    </source>
</evidence>
<dbReference type="Pfam" id="PF00110">
    <property type="entry name" value="wnt"/>
    <property type="match status" value="1"/>
</dbReference>
<dbReference type="InterPro" id="IPR005817">
    <property type="entry name" value="Wnt"/>
</dbReference>
<proteinExistence type="inferred from homology"/>
<reference evidence="12" key="1">
    <citation type="submission" date="2025-08" db="UniProtKB">
        <authorList>
            <consortium name="Ensembl"/>
        </authorList>
    </citation>
    <scope>IDENTIFICATION</scope>
</reference>
<dbReference type="AlphaFoldDB" id="A0A8C3XG89"/>
<keyword evidence="8" id="KW-1015">Disulfide bond</keyword>
<keyword evidence="10" id="KW-0449">Lipoprotein</keyword>
<evidence type="ECO:0000256" key="2">
    <source>
        <dbReference type="ARBA" id="ARBA00005683"/>
    </source>
</evidence>
<protein>
    <recommendedName>
        <fullName evidence="11">Protein Wnt</fullName>
    </recommendedName>
</protein>
<dbReference type="InterPro" id="IPR043158">
    <property type="entry name" value="Wnt_C"/>
</dbReference>
<name>A0A8C3XG89_9PASS</name>
<organism evidence="12 13">
    <name type="scientific">Cyanoderma ruficeps</name>
    <name type="common">rufous-capped babbler</name>
    <dbReference type="NCBI Taxonomy" id="181631"/>
    <lineage>
        <taxon>Eukaryota</taxon>
        <taxon>Metazoa</taxon>
        <taxon>Chordata</taxon>
        <taxon>Craniata</taxon>
        <taxon>Vertebrata</taxon>
        <taxon>Euteleostomi</taxon>
        <taxon>Archelosauria</taxon>
        <taxon>Archosauria</taxon>
        <taxon>Dinosauria</taxon>
        <taxon>Saurischia</taxon>
        <taxon>Theropoda</taxon>
        <taxon>Coelurosauria</taxon>
        <taxon>Aves</taxon>
        <taxon>Neognathae</taxon>
        <taxon>Neoaves</taxon>
        <taxon>Telluraves</taxon>
        <taxon>Australaves</taxon>
        <taxon>Passeriformes</taxon>
        <taxon>Sylvioidea</taxon>
        <taxon>Timaliidae</taxon>
        <taxon>Cyanoderma</taxon>
    </lineage>
</organism>
<dbReference type="Gene3D" id="3.30.2460.20">
    <property type="match status" value="1"/>
</dbReference>
<dbReference type="PRINTS" id="PR01349">
    <property type="entry name" value="WNTPROTEIN"/>
</dbReference>
<keyword evidence="6 11" id="KW-0879">Wnt signaling pathway</keyword>
<dbReference type="PRINTS" id="PR01842">
    <property type="entry name" value="WNT2PROTEIN"/>
</dbReference>
<dbReference type="GO" id="GO:0005615">
    <property type="term" value="C:extracellular space"/>
    <property type="evidence" value="ECO:0007669"/>
    <property type="project" value="TreeGrafter"/>
</dbReference>
<evidence type="ECO:0000256" key="8">
    <source>
        <dbReference type="ARBA" id="ARBA00023157"/>
    </source>
</evidence>
<reference evidence="12" key="2">
    <citation type="submission" date="2025-09" db="UniProtKB">
        <authorList>
            <consortium name="Ensembl"/>
        </authorList>
    </citation>
    <scope>IDENTIFICATION</scope>
</reference>
<comment type="subcellular location">
    <subcellularLocation>
        <location evidence="1 11">Secreted</location>
        <location evidence="1 11">Extracellular space</location>
        <location evidence="1 11">Extracellular matrix</location>
    </subcellularLocation>
</comment>